<evidence type="ECO:0000256" key="3">
    <source>
        <dbReference type="SAM" id="MobiDB-lite"/>
    </source>
</evidence>
<evidence type="ECO:0000313" key="5">
    <source>
        <dbReference type="Proteomes" id="UP001519460"/>
    </source>
</evidence>
<dbReference type="Proteomes" id="UP001519460">
    <property type="component" value="Unassembled WGS sequence"/>
</dbReference>
<feature type="region of interest" description="Disordered" evidence="3">
    <location>
        <begin position="622"/>
        <end position="698"/>
    </location>
</feature>
<feature type="compositionally biased region" description="Polar residues" evidence="3">
    <location>
        <begin position="241"/>
        <end position="252"/>
    </location>
</feature>
<evidence type="ECO:0000256" key="1">
    <source>
        <dbReference type="ARBA" id="ARBA00004123"/>
    </source>
</evidence>
<name>A0ABD0LI89_9CAEN</name>
<evidence type="ECO:0008006" key="6">
    <source>
        <dbReference type="Google" id="ProtNLM"/>
    </source>
</evidence>
<dbReference type="AlphaFoldDB" id="A0ABD0LI89"/>
<evidence type="ECO:0000256" key="2">
    <source>
        <dbReference type="ARBA" id="ARBA00023242"/>
    </source>
</evidence>
<feature type="non-terminal residue" evidence="4">
    <location>
        <position position="1"/>
    </location>
</feature>
<comment type="subcellular location">
    <subcellularLocation>
        <location evidence="1">Nucleus</location>
    </subcellularLocation>
</comment>
<feature type="region of interest" description="Disordered" evidence="3">
    <location>
        <begin position="240"/>
        <end position="312"/>
    </location>
</feature>
<feature type="compositionally biased region" description="Low complexity" evidence="3">
    <location>
        <begin position="641"/>
        <end position="651"/>
    </location>
</feature>
<dbReference type="PANTHER" id="PTHR16171:SF13">
    <property type="entry name" value="BASIC IMMUNOGLOBULIN-LIKE VARIABLE MOTIF-CONTAINING PROTEIN"/>
    <property type="match status" value="1"/>
</dbReference>
<feature type="compositionally biased region" description="Low complexity" evidence="3">
    <location>
        <begin position="368"/>
        <end position="383"/>
    </location>
</feature>
<gene>
    <name evidence="4" type="ORF">BaRGS_00009450</name>
</gene>
<proteinExistence type="predicted"/>
<feature type="region of interest" description="Disordered" evidence="3">
    <location>
        <begin position="197"/>
        <end position="223"/>
    </location>
</feature>
<accession>A0ABD0LI89</accession>
<sequence length="698" mass="77088">SDISTVRDLTRVKTGRPEEVVVGQVFRGYRKQCTVQGPGNETLREEKLGICLSSLNLEQCQHIMGLQASKPYIIDELDSDDEVSYDTAPETDSRSYDSDKDDSNRGMRSSPGEGGERDGASGNQMSVDASVVSTLVSQVEELLSHLSNQDYQAAQSAAMLLKAYGISDKGAEEQKPRTDSSSSIDISVTDSSCTAVETCGKSPNVSTSDGSTATTSTLSEEEEQTLAMLEREILMMDDVAESSTARDNSLKGQTDREMRQRSRSPSSRSGIPMLQRSSSSGRQTSSTPPKSPARTESPGARIVNGESSGQANRMGYAVEGSAVDARQNESELAWEVNISDFTGRVKKSKKRTALPTNWSESTPPPSPDTTIETASTTTSSTSTTSVLDDVQQRKVLDLRRWYCMSHPQYKTSCGISSLVSCWNYLFSTLGHGSLNPITQEQALTVLRFQPPFQDIRFGPFTGNITLLKWFRQLNDHFKVKGRCFYMYKPQGRNKTCGVTPEAALAKLKQGLRDTNSTYIYHCQNHYFCPIGFEDVPVDCTQAYSGHLPQSEVDTWILIGEPSRRQPCIHCKRWEDICIDLNCQNPEYLDIRREWKGLQRRNTKKVGGNLHCILTFQRSSITSAPTKRTQIPRSSGLPVRRSTSASSSTSDTKPGNGASGRERTESRNSESAVEDEDMLEVESCDSDEDLESNVSEDIE</sequence>
<evidence type="ECO:0000313" key="4">
    <source>
        <dbReference type="EMBL" id="KAK7499190.1"/>
    </source>
</evidence>
<feature type="region of interest" description="Disordered" evidence="3">
    <location>
        <begin position="82"/>
        <end position="124"/>
    </location>
</feature>
<protein>
    <recommendedName>
        <fullName evidence="6">Basic immunoglobulin-like variable motif-containing protein</fullName>
    </recommendedName>
</protein>
<feature type="compositionally biased region" description="Low complexity" evidence="3">
    <location>
        <begin position="206"/>
        <end position="218"/>
    </location>
</feature>
<keyword evidence="2" id="KW-0539">Nucleus</keyword>
<feature type="compositionally biased region" description="Polar residues" evidence="3">
    <location>
        <begin position="622"/>
        <end position="632"/>
    </location>
</feature>
<dbReference type="EMBL" id="JACVVK020000045">
    <property type="protein sequence ID" value="KAK7499190.1"/>
    <property type="molecule type" value="Genomic_DNA"/>
</dbReference>
<reference evidence="4 5" key="1">
    <citation type="journal article" date="2023" name="Sci. Data">
        <title>Genome assembly of the Korean intertidal mud-creeper Batillaria attramentaria.</title>
        <authorList>
            <person name="Patra A.K."/>
            <person name="Ho P.T."/>
            <person name="Jun S."/>
            <person name="Lee S.J."/>
            <person name="Kim Y."/>
            <person name="Won Y.J."/>
        </authorList>
    </citation>
    <scope>NUCLEOTIDE SEQUENCE [LARGE SCALE GENOMIC DNA]</scope>
    <source>
        <strain evidence="4">Wonlab-2016</strain>
    </source>
</reference>
<keyword evidence="5" id="KW-1185">Reference proteome</keyword>
<feature type="compositionally biased region" description="Basic and acidic residues" evidence="3">
    <location>
        <begin position="91"/>
        <end position="105"/>
    </location>
</feature>
<feature type="region of interest" description="Disordered" evidence="3">
    <location>
        <begin position="345"/>
        <end position="383"/>
    </location>
</feature>
<organism evidence="4 5">
    <name type="scientific">Batillaria attramentaria</name>
    <dbReference type="NCBI Taxonomy" id="370345"/>
    <lineage>
        <taxon>Eukaryota</taxon>
        <taxon>Metazoa</taxon>
        <taxon>Spiralia</taxon>
        <taxon>Lophotrochozoa</taxon>
        <taxon>Mollusca</taxon>
        <taxon>Gastropoda</taxon>
        <taxon>Caenogastropoda</taxon>
        <taxon>Sorbeoconcha</taxon>
        <taxon>Cerithioidea</taxon>
        <taxon>Batillariidae</taxon>
        <taxon>Batillaria</taxon>
    </lineage>
</organism>
<dbReference type="GO" id="GO:0005634">
    <property type="term" value="C:nucleus"/>
    <property type="evidence" value="ECO:0007669"/>
    <property type="project" value="UniProtKB-SubCell"/>
</dbReference>
<comment type="caution">
    <text evidence="4">The sequence shown here is derived from an EMBL/GenBank/DDBJ whole genome shotgun (WGS) entry which is preliminary data.</text>
</comment>
<feature type="compositionally biased region" description="Low complexity" evidence="3">
    <location>
        <begin position="263"/>
        <end position="288"/>
    </location>
</feature>
<feature type="compositionally biased region" description="Acidic residues" evidence="3">
    <location>
        <begin position="671"/>
        <end position="698"/>
    </location>
</feature>
<dbReference type="PANTHER" id="PTHR16171">
    <property type="entry name" value="DNA REPAIR PROTEIN COMPLEMENTING XP-G CELLS-RELATED"/>
    <property type="match status" value="1"/>
</dbReference>